<dbReference type="Proteomes" id="UP000565521">
    <property type="component" value="Unassembled WGS sequence"/>
</dbReference>
<accession>A0A7Y7U6Q0</accession>
<comment type="caution">
    <text evidence="1">The sequence shown here is derived from an EMBL/GenBank/DDBJ whole genome shotgun (WGS) entry which is preliminary data.</text>
</comment>
<dbReference type="AlphaFoldDB" id="A0A7Y7U6Q0"/>
<sequence>MGIGLGPVYTGALATVLMPETGKRMLARPPLQLLDEVDDIAEVVRYFALPVPV</sequence>
<name>A0A7Y7U6Q0_9BACT</name>
<reference evidence="1 2" key="1">
    <citation type="submission" date="2020-05" db="EMBL/GenBank/DDBJ databases">
        <title>Hymenobacter terrestris sp. nov. and Hymenobacter lapidiphilus sp. nov., isolated from regoliths in Antarctica.</title>
        <authorList>
            <person name="Sedlacek I."/>
            <person name="Pantucek R."/>
            <person name="Zeman M."/>
            <person name="Holochova P."/>
            <person name="Kralova S."/>
            <person name="Stankova E."/>
            <person name="Sedo O."/>
            <person name="Micenkova L."/>
            <person name="Svec P."/>
            <person name="Gupta V."/>
            <person name="Sood U."/>
            <person name="Korpole U.S."/>
            <person name="Lal R."/>
        </authorList>
    </citation>
    <scope>NUCLEOTIDE SEQUENCE [LARGE SCALE GENOMIC DNA]</scope>
    <source>
        <strain evidence="1 2">P5342</strain>
    </source>
</reference>
<evidence type="ECO:0000313" key="1">
    <source>
        <dbReference type="EMBL" id="NVO32009.1"/>
    </source>
</evidence>
<dbReference type="RefSeq" id="WP_176908903.1">
    <property type="nucleotide sequence ID" value="NZ_JABKAU010000021.1"/>
</dbReference>
<keyword evidence="2" id="KW-1185">Reference proteome</keyword>
<dbReference type="EMBL" id="JABKAU010000021">
    <property type="protein sequence ID" value="NVO32009.1"/>
    <property type="molecule type" value="Genomic_DNA"/>
</dbReference>
<organism evidence="1 2">
    <name type="scientific">Hymenobacter lapidiphilus</name>
    <dbReference type="NCBI Taxonomy" id="2608003"/>
    <lineage>
        <taxon>Bacteria</taxon>
        <taxon>Pseudomonadati</taxon>
        <taxon>Bacteroidota</taxon>
        <taxon>Cytophagia</taxon>
        <taxon>Cytophagales</taxon>
        <taxon>Hymenobacteraceae</taxon>
        <taxon>Hymenobacter</taxon>
    </lineage>
</organism>
<protein>
    <submittedName>
        <fullName evidence="1">Uncharacterized protein</fullName>
    </submittedName>
</protein>
<gene>
    <name evidence="1" type="ORF">HW554_12360</name>
</gene>
<proteinExistence type="predicted"/>
<evidence type="ECO:0000313" key="2">
    <source>
        <dbReference type="Proteomes" id="UP000565521"/>
    </source>
</evidence>